<evidence type="ECO:0000313" key="2">
    <source>
        <dbReference type="Proteomes" id="UP000077266"/>
    </source>
</evidence>
<sequence>MHIFLIAVFLVSLPFVAIHPSIFQFWPAWMRYRFLAFLLCLRFASQSNGFVATQHEVIGSVRSTFVPFIVARCPELYEYAEYQLCCAEEILELPYIEQPWDGAWMRWMAVWKISRAALRTMVSLHPQIGPALIPIRIERRYAIGKHQPPVLLPRLPSRRPPDTPTSASWAVYIKLAICTIPDSAQTSIKPVSSSPTG</sequence>
<evidence type="ECO:0000313" key="1">
    <source>
        <dbReference type="EMBL" id="KZV97844.1"/>
    </source>
</evidence>
<organism evidence="1 2">
    <name type="scientific">Exidia glandulosa HHB12029</name>
    <dbReference type="NCBI Taxonomy" id="1314781"/>
    <lineage>
        <taxon>Eukaryota</taxon>
        <taxon>Fungi</taxon>
        <taxon>Dikarya</taxon>
        <taxon>Basidiomycota</taxon>
        <taxon>Agaricomycotina</taxon>
        <taxon>Agaricomycetes</taxon>
        <taxon>Auriculariales</taxon>
        <taxon>Exidiaceae</taxon>
        <taxon>Exidia</taxon>
    </lineage>
</organism>
<name>A0A165LHA8_EXIGL</name>
<reference evidence="1 2" key="1">
    <citation type="journal article" date="2016" name="Mol. Biol. Evol.">
        <title>Comparative Genomics of Early-Diverging Mushroom-Forming Fungi Provides Insights into the Origins of Lignocellulose Decay Capabilities.</title>
        <authorList>
            <person name="Nagy L.G."/>
            <person name="Riley R."/>
            <person name="Tritt A."/>
            <person name="Adam C."/>
            <person name="Daum C."/>
            <person name="Floudas D."/>
            <person name="Sun H."/>
            <person name="Yadav J.S."/>
            <person name="Pangilinan J."/>
            <person name="Larsson K.H."/>
            <person name="Matsuura K."/>
            <person name="Barry K."/>
            <person name="Labutti K."/>
            <person name="Kuo R."/>
            <person name="Ohm R.A."/>
            <person name="Bhattacharya S.S."/>
            <person name="Shirouzu T."/>
            <person name="Yoshinaga Y."/>
            <person name="Martin F.M."/>
            <person name="Grigoriev I.V."/>
            <person name="Hibbett D.S."/>
        </authorList>
    </citation>
    <scope>NUCLEOTIDE SEQUENCE [LARGE SCALE GENOMIC DNA]</scope>
    <source>
        <strain evidence="1 2">HHB12029</strain>
    </source>
</reference>
<dbReference type="EMBL" id="KV425925">
    <property type="protein sequence ID" value="KZV97844.1"/>
    <property type="molecule type" value="Genomic_DNA"/>
</dbReference>
<dbReference type="InParanoid" id="A0A165LHA8"/>
<dbReference type="AlphaFoldDB" id="A0A165LHA8"/>
<protein>
    <submittedName>
        <fullName evidence="1">Uncharacterized protein</fullName>
    </submittedName>
</protein>
<proteinExistence type="predicted"/>
<gene>
    <name evidence="1" type="ORF">EXIGLDRAFT_832592</name>
</gene>
<accession>A0A165LHA8</accession>
<keyword evidence="2" id="KW-1185">Reference proteome</keyword>
<dbReference type="Proteomes" id="UP000077266">
    <property type="component" value="Unassembled WGS sequence"/>
</dbReference>